<dbReference type="PANTHER" id="PTHR34861:SF10">
    <property type="entry name" value="CYCLASE"/>
    <property type="match status" value="1"/>
</dbReference>
<proteinExistence type="inferred from homology"/>
<dbReference type="InParanoid" id="A0A507B115"/>
<dbReference type="SUPFAM" id="SSF102198">
    <property type="entry name" value="Putative cyclase"/>
    <property type="match status" value="1"/>
</dbReference>
<dbReference type="Proteomes" id="UP000319257">
    <property type="component" value="Unassembled WGS sequence"/>
</dbReference>
<dbReference type="GO" id="GO:0019441">
    <property type="term" value="P:L-tryptophan catabolic process to kynurenine"/>
    <property type="evidence" value="ECO:0007669"/>
    <property type="project" value="InterPro"/>
</dbReference>
<keyword evidence="3" id="KW-1185">Reference proteome</keyword>
<sequence>MAGYKLPDFDNLPAIQGMPQGCAWGVFDTDGKKDVFGTINLITPDIVTAAASEIQEGISVSLNWPIGAIETPSFLRKGLEHKVIDFRDSAMPLHGFDDEPTGTAYNGTKGSIEAFQQNFGDEDKDQKHPTLDHWHSRGCLVARGVLIDYKAWADHKGVQYDLFDAHRIQISEIEQVAADQGVKFRQGDVLIIRTGFTEALSTMTGQQQSEALSTYRSIGVDGSKESAKWFWNKHFAAVAGDMIAFEAMPPLNDDGSEGAVSGLVLHQYFLAMFGMPIGELWDLEALSKTCSRLGRYSFMLTSSPLNVPGSIGSPPNAIAIF</sequence>
<dbReference type="GeneID" id="41979841"/>
<dbReference type="InterPro" id="IPR037175">
    <property type="entry name" value="KFase_sf"/>
</dbReference>
<dbReference type="AlphaFoldDB" id="A0A507B115"/>
<dbReference type="OrthoDB" id="5396at2759"/>
<evidence type="ECO:0000256" key="1">
    <source>
        <dbReference type="ARBA" id="ARBA00007865"/>
    </source>
</evidence>
<dbReference type="Pfam" id="PF04199">
    <property type="entry name" value="Cyclase"/>
    <property type="match status" value="1"/>
</dbReference>
<comment type="caution">
    <text evidence="2">The sequence shown here is derived from an EMBL/GenBank/DDBJ whole genome shotgun (WGS) entry which is preliminary data.</text>
</comment>
<gene>
    <name evidence="2" type="ORF">E0L32_012394</name>
</gene>
<evidence type="ECO:0008006" key="4">
    <source>
        <dbReference type="Google" id="ProtNLM"/>
    </source>
</evidence>
<dbReference type="GO" id="GO:0004061">
    <property type="term" value="F:arylformamidase activity"/>
    <property type="evidence" value="ECO:0007669"/>
    <property type="project" value="InterPro"/>
</dbReference>
<evidence type="ECO:0000313" key="2">
    <source>
        <dbReference type="EMBL" id="TPX16775.1"/>
    </source>
</evidence>
<protein>
    <recommendedName>
        <fullName evidence="4">Cyclase</fullName>
    </recommendedName>
</protein>
<dbReference type="RefSeq" id="XP_030998486.1">
    <property type="nucleotide sequence ID" value="XM_031135230.1"/>
</dbReference>
<accession>A0A507B115</accession>
<organism evidence="2 3">
    <name type="scientific">Thyridium curvatum</name>
    <dbReference type="NCBI Taxonomy" id="1093900"/>
    <lineage>
        <taxon>Eukaryota</taxon>
        <taxon>Fungi</taxon>
        <taxon>Dikarya</taxon>
        <taxon>Ascomycota</taxon>
        <taxon>Pezizomycotina</taxon>
        <taxon>Sordariomycetes</taxon>
        <taxon>Sordariomycetidae</taxon>
        <taxon>Thyridiales</taxon>
        <taxon>Thyridiaceae</taxon>
        <taxon>Thyridium</taxon>
    </lineage>
</organism>
<comment type="similarity">
    <text evidence="1">Belongs to the Cyclase 1 superfamily.</text>
</comment>
<evidence type="ECO:0000313" key="3">
    <source>
        <dbReference type="Proteomes" id="UP000319257"/>
    </source>
</evidence>
<dbReference type="PANTHER" id="PTHR34861">
    <property type="match status" value="1"/>
</dbReference>
<dbReference type="InterPro" id="IPR007325">
    <property type="entry name" value="KFase/CYL"/>
</dbReference>
<dbReference type="EMBL" id="SKBQ01000167">
    <property type="protein sequence ID" value="TPX16775.1"/>
    <property type="molecule type" value="Genomic_DNA"/>
</dbReference>
<dbReference type="Gene3D" id="3.50.30.50">
    <property type="entry name" value="Putative cyclase"/>
    <property type="match status" value="1"/>
</dbReference>
<reference evidence="2 3" key="1">
    <citation type="submission" date="2019-06" db="EMBL/GenBank/DDBJ databases">
        <title>Draft genome sequence of the filamentous fungus Phialemoniopsis curvata isolated from diesel fuel.</title>
        <authorList>
            <person name="Varaljay V.A."/>
            <person name="Lyon W.J."/>
            <person name="Crouch A.L."/>
            <person name="Drake C.E."/>
            <person name="Hollomon J.M."/>
            <person name="Nadeau L.J."/>
            <person name="Nunn H.S."/>
            <person name="Stevenson B.S."/>
            <person name="Bojanowski C.L."/>
            <person name="Crookes-Goodson W.J."/>
        </authorList>
    </citation>
    <scope>NUCLEOTIDE SEQUENCE [LARGE SCALE GENOMIC DNA]</scope>
    <source>
        <strain evidence="2 3">D216</strain>
    </source>
</reference>
<name>A0A507B115_9PEZI</name>